<proteinExistence type="predicted"/>
<dbReference type="Proteomes" id="UP001203297">
    <property type="component" value="Unassembled WGS sequence"/>
</dbReference>
<sequence length="166" mass="19140">MSIVLIRLLISNTCSPLGLTFSLRTTGNESVLQRMKFEPMFGHTLMKPRNLFEERDVLLSQIQGLPKTLSVYCFTWTGHHYQSLPVAFQYPSSFSTMDLYFLSRQLITSTIMQMNWGVVRWVLYSRTHVNLSANWLSTSSRSSTSQNNPEFGFAQHQYSVLIPFMP</sequence>
<organism evidence="1 2">
    <name type="scientific">Multifurca ochricompacta</name>
    <dbReference type="NCBI Taxonomy" id="376703"/>
    <lineage>
        <taxon>Eukaryota</taxon>
        <taxon>Fungi</taxon>
        <taxon>Dikarya</taxon>
        <taxon>Basidiomycota</taxon>
        <taxon>Agaricomycotina</taxon>
        <taxon>Agaricomycetes</taxon>
        <taxon>Russulales</taxon>
        <taxon>Russulaceae</taxon>
        <taxon>Multifurca</taxon>
    </lineage>
</organism>
<dbReference type="AlphaFoldDB" id="A0AAD4LXX6"/>
<evidence type="ECO:0000313" key="1">
    <source>
        <dbReference type="EMBL" id="KAI0292211.1"/>
    </source>
</evidence>
<dbReference type="EMBL" id="WTXG01000128">
    <property type="protein sequence ID" value="KAI0292211.1"/>
    <property type="molecule type" value="Genomic_DNA"/>
</dbReference>
<gene>
    <name evidence="1" type="ORF">B0F90DRAFT_1771354</name>
</gene>
<feature type="non-terminal residue" evidence="1">
    <location>
        <position position="166"/>
    </location>
</feature>
<comment type="caution">
    <text evidence="1">The sequence shown here is derived from an EMBL/GenBank/DDBJ whole genome shotgun (WGS) entry which is preliminary data.</text>
</comment>
<name>A0AAD4LXX6_9AGAM</name>
<protein>
    <submittedName>
        <fullName evidence="1">Uncharacterized protein</fullName>
    </submittedName>
</protein>
<keyword evidence="2" id="KW-1185">Reference proteome</keyword>
<evidence type="ECO:0000313" key="2">
    <source>
        <dbReference type="Proteomes" id="UP001203297"/>
    </source>
</evidence>
<reference evidence="1" key="1">
    <citation type="journal article" date="2022" name="New Phytol.">
        <title>Evolutionary transition to the ectomycorrhizal habit in the genomes of a hyperdiverse lineage of mushroom-forming fungi.</title>
        <authorList>
            <person name="Looney B."/>
            <person name="Miyauchi S."/>
            <person name="Morin E."/>
            <person name="Drula E."/>
            <person name="Courty P.E."/>
            <person name="Kohler A."/>
            <person name="Kuo A."/>
            <person name="LaButti K."/>
            <person name="Pangilinan J."/>
            <person name="Lipzen A."/>
            <person name="Riley R."/>
            <person name="Andreopoulos W."/>
            <person name="He G."/>
            <person name="Johnson J."/>
            <person name="Nolan M."/>
            <person name="Tritt A."/>
            <person name="Barry K.W."/>
            <person name="Grigoriev I.V."/>
            <person name="Nagy L.G."/>
            <person name="Hibbett D."/>
            <person name="Henrissat B."/>
            <person name="Matheny P.B."/>
            <person name="Labbe J."/>
            <person name="Martin F.M."/>
        </authorList>
    </citation>
    <scope>NUCLEOTIDE SEQUENCE</scope>
    <source>
        <strain evidence="1">BPL690</strain>
    </source>
</reference>
<accession>A0AAD4LXX6</accession>